<dbReference type="AlphaFoldDB" id="V5Z8H9"/>
<dbReference type="STRING" id="1161919.EPIR_1895"/>
<dbReference type="EMBL" id="CAHS01000015">
    <property type="protein sequence ID" value="CCG87260.1"/>
    <property type="molecule type" value="Genomic_DNA"/>
</dbReference>
<proteinExistence type="predicted"/>
<reference evidence="1 2" key="1">
    <citation type="journal article" date="2013" name="Syst. Appl. Microbiol.">
        <title>Phylogenetic position and virulence apparatus of the pear flower necrosis pathogen Erwinia piriflorinigrans CFBP 5888T as assessed by comparative genomics.</title>
        <authorList>
            <person name="Smits T.H."/>
            <person name="Rezzonico F."/>
            <person name="Lopez M.M."/>
            <person name="Blom J."/>
            <person name="Goesmann A."/>
            <person name="Frey J.E."/>
            <person name="Duffy B."/>
        </authorList>
    </citation>
    <scope>NUCLEOTIDE SEQUENCE [LARGE SCALE GENOMIC DNA]</scope>
    <source>
        <strain evidence="2">CFBP5888</strain>
    </source>
</reference>
<organism evidence="1 2">
    <name type="scientific">Erwinia piriflorinigrans CFBP 5888</name>
    <dbReference type="NCBI Taxonomy" id="1161919"/>
    <lineage>
        <taxon>Bacteria</taxon>
        <taxon>Pseudomonadati</taxon>
        <taxon>Pseudomonadota</taxon>
        <taxon>Gammaproteobacteria</taxon>
        <taxon>Enterobacterales</taxon>
        <taxon>Erwiniaceae</taxon>
        <taxon>Erwinia</taxon>
    </lineage>
</organism>
<sequence length="43" mass="4807">MAGKSCRAIVTQHLDQTDTALKHPSLNDEKTDWKAISAFPYFA</sequence>
<dbReference type="Proteomes" id="UP000018217">
    <property type="component" value="Unassembled WGS sequence"/>
</dbReference>
<evidence type="ECO:0000313" key="1">
    <source>
        <dbReference type="EMBL" id="CCG87260.1"/>
    </source>
</evidence>
<evidence type="ECO:0000313" key="2">
    <source>
        <dbReference type="Proteomes" id="UP000018217"/>
    </source>
</evidence>
<protein>
    <submittedName>
        <fullName evidence="1">Uncharacterized protein</fullName>
    </submittedName>
</protein>
<gene>
    <name evidence="1" type="ORF">EPIR_1895</name>
</gene>
<accession>V5Z8H9</accession>
<keyword evidence="2" id="KW-1185">Reference proteome</keyword>
<comment type="caution">
    <text evidence="1">The sequence shown here is derived from an EMBL/GenBank/DDBJ whole genome shotgun (WGS) entry which is preliminary data.</text>
</comment>
<name>V5Z8H9_9GAMM</name>